<dbReference type="Pfam" id="PF01370">
    <property type="entry name" value="Epimerase"/>
    <property type="match status" value="1"/>
</dbReference>
<dbReference type="PANTHER" id="PTHR43245:SF54">
    <property type="entry name" value="BLL0593 PROTEIN"/>
    <property type="match status" value="1"/>
</dbReference>
<dbReference type="OrthoDB" id="9801056at2"/>
<dbReference type="InterPro" id="IPR036291">
    <property type="entry name" value="NAD(P)-bd_dom_sf"/>
</dbReference>
<dbReference type="InterPro" id="IPR050177">
    <property type="entry name" value="Lipid_A_modif_metabolic_enz"/>
</dbReference>
<keyword evidence="3" id="KW-1185">Reference proteome</keyword>
<proteinExistence type="predicted"/>
<evidence type="ECO:0000313" key="3">
    <source>
        <dbReference type="Proteomes" id="UP000248198"/>
    </source>
</evidence>
<accession>A0A318UEX8</accession>
<evidence type="ECO:0000313" key="2">
    <source>
        <dbReference type="EMBL" id="PYF74040.1"/>
    </source>
</evidence>
<dbReference type="RefSeq" id="WP_110830931.1">
    <property type="nucleotide sequence ID" value="NZ_QKLU01000004.1"/>
</dbReference>
<dbReference type="AlphaFoldDB" id="A0A318UEX8"/>
<comment type="caution">
    <text evidence="2">The sequence shown here is derived from an EMBL/GenBank/DDBJ whole genome shotgun (WGS) entry which is preliminary data.</text>
</comment>
<feature type="domain" description="NAD-dependent epimerase/dehydratase" evidence="1">
    <location>
        <begin position="3"/>
        <end position="172"/>
    </location>
</feature>
<dbReference type="Proteomes" id="UP000248198">
    <property type="component" value="Unassembled WGS sequence"/>
</dbReference>
<dbReference type="SUPFAM" id="SSF51735">
    <property type="entry name" value="NAD(P)-binding Rossmann-fold domains"/>
    <property type="match status" value="1"/>
</dbReference>
<organism evidence="2 3">
    <name type="scientific">Pedobacter nutrimenti</name>
    <dbReference type="NCBI Taxonomy" id="1241337"/>
    <lineage>
        <taxon>Bacteria</taxon>
        <taxon>Pseudomonadati</taxon>
        <taxon>Bacteroidota</taxon>
        <taxon>Sphingobacteriia</taxon>
        <taxon>Sphingobacteriales</taxon>
        <taxon>Sphingobacteriaceae</taxon>
        <taxon>Pedobacter</taxon>
    </lineage>
</organism>
<protein>
    <submittedName>
        <fullName evidence="2">Nucleoside-diphosphate-sugar epimerase</fullName>
    </submittedName>
</protein>
<reference evidence="2 3" key="1">
    <citation type="submission" date="2018-06" db="EMBL/GenBank/DDBJ databases">
        <title>Genomic Encyclopedia of Archaeal and Bacterial Type Strains, Phase II (KMG-II): from individual species to whole genera.</title>
        <authorList>
            <person name="Goeker M."/>
        </authorList>
    </citation>
    <scope>NUCLEOTIDE SEQUENCE [LARGE SCALE GENOMIC DNA]</scope>
    <source>
        <strain evidence="2 3">DSM 27372</strain>
    </source>
</reference>
<sequence length="330" mass="36566">MKVLVTGSAGHLGEALVRTLKNRNYQVLGLDVKASNFTTHVGSITDSAFVKQCMSGVQWVFHTATLHKPHVVTHSLQDFIDTNVSGTLNLLQEASAAGVAAFVFTSSTSVFGDAMVPENGGPAVWVTEELVPVPKNIYGVTKLAAENLCQLFHRNQGLPCIILRTSRFFNEDDDQKGIRERYSNDNSKVNEYLFRRVDIEDAVAAHILAAQRAGKIGFSKYIISAASPFSVSDLVELNENAAAVLQRRLPDYVQVYQDRGWEMFDQIDRVYVSDLAQKELDWKPRYTFGFAIEQLKAGEPAKSPMALLVGTKSYHETTFSEGPYPVNEGR</sequence>
<evidence type="ECO:0000259" key="1">
    <source>
        <dbReference type="Pfam" id="PF01370"/>
    </source>
</evidence>
<dbReference type="Gene3D" id="3.40.50.720">
    <property type="entry name" value="NAD(P)-binding Rossmann-like Domain"/>
    <property type="match status" value="1"/>
</dbReference>
<dbReference type="PANTHER" id="PTHR43245">
    <property type="entry name" value="BIFUNCTIONAL POLYMYXIN RESISTANCE PROTEIN ARNA"/>
    <property type="match status" value="1"/>
</dbReference>
<dbReference type="EMBL" id="QKLU01000004">
    <property type="protein sequence ID" value="PYF74040.1"/>
    <property type="molecule type" value="Genomic_DNA"/>
</dbReference>
<dbReference type="InterPro" id="IPR001509">
    <property type="entry name" value="Epimerase_deHydtase"/>
</dbReference>
<gene>
    <name evidence="2" type="ORF">B0O44_104211</name>
</gene>
<name>A0A318UEX8_9SPHI</name>